<organism evidence="1 2">
    <name type="scientific">Metarhizobium album</name>
    <dbReference type="NCBI Taxonomy" id="2182425"/>
    <lineage>
        <taxon>Bacteria</taxon>
        <taxon>Pseudomonadati</taxon>
        <taxon>Pseudomonadota</taxon>
        <taxon>Alphaproteobacteria</taxon>
        <taxon>Hyphomicrobiales</taxon>
        <taxon>Rhizobiaceae</taxon>
        <taxon>Metarhizobium</taxon>
    </lineage>
</organism>
<dbReference type="Proteomes" id="UP000245252">
    <property type="component" value="Unassembled WGS sequence"/>
</dbReference>
<keyword evidence="2" id="KW-1185">Reference proteome</keyword>
<name>A0A2U2DL38_9HYPH</name>
<gene>
    <name evidence="1" type="ORF">DEM27_22125</name>
</gene>
<dbReference type="AlphaFoldDB" id="A0A2U2DL38"/>
<reference evidence="1 2" key="1">
    <citation type="submission" date="2018-05" db="EMBL/GenBank/DDBJ databases">
        <title>The draft genome of strain NS-104.</title>
        <authorList>
            <person name="Hang P."/>
            <person name="Jiang J."/>
        </authorList>
    </citation>
    <scope>NUCLEOTIDE SEQUENCE [LARGE SCALE GENOMIC DNA]</scope>
    <source>
        <strain evidence="1 2">NS-104</strain>
    </source>
</reference>
<evidence type="ECO:0000313" key="1">
    <source>
        <dbReference type="EMBL" id="PWE54018.1"/>
    </source>
</evidence>
<protein>
    <submittedName>
        <fullName evidence="1">Uncharacterized protein</fullName>
    </submittedName>
</protein>
<sequence length="69" mass="7797">MPIFNLLSYSDTEIDVILDAVALHCTQLGSSTNNEARRIVLLRAIEIYSVSPLTSYELAQKLCQLDRRN</sequence>
<accession>A0A2U2DL38</accession>
<proteinExistence type="predicted"/>
<comment type="caution">
    <text evidence="1">The sequence shown here is derived from an EMBL/GenBank/DDBJ whole genome shotgun (WGS) entry which is preliminary data.</text>
</comment>
<evidence type="ECO:0000313" key="2">
    <source>
        <dbReference type="Proteomes" id="UP000245252"/>
    </source>
</evidence>
<dbReference type="EMBL" id="QFBC01000012">
    <property type="protein sequence ID" value="PWE54018.1"/>
    <property type="molecule type" value="Genomic_DNA"/>
</dbReference>